<evidence type="ECO:0000313" key="3">
    <source>
        <dbReference type="Proteomes" id="UP000278756"/>
    </source>
</evidence>
<dbReference type="CDD" id="cd07983">
    <property type="entry name" value="LPLAT_DUF374-like"/>
    <property type="match status" value="1"/>
</dbReference>
<reference evidence="3" key="1">
    <citation type="journal article" date="2017" name="Biotechnol. Biofuels">
        <title>Evaluation of environmental bacterial communities as a factor affecting the growth of duckweed Lemna minor.</title>
        <authorList>
            <person name="Ishizawa H."/>
            <person name="Kuroda M."/>
            <person name="Morikawa M."/>
            <person name="Ike M."/>
        </authorList>
    </citation>
    <scope>NUCLEOTIDE SEQUENCE [LARGE SCALE GENOMIC DNA]</scope>
    <source>
        <strain evidence="3">M6</strain>
    </source>
</reference>
<name>A0A3G9G5B7_9CAUL</name>
<evidence type="ECO:0000259" key="1">
    <source>
        <dbReference type="Pfam" id="PF04028"/>
    </source>
</evidence>
<dbReference type="Proteomes" id="UP000278756">
    <property type="component" value="Chromosome 2"/>
</dbReference>
<dbReference type="RefSeq" id="WP_126424111.1">
    <property type="nucleotide sequence ID" value="NZ_AP018828.1"/>
</dbReference>
<protein>
    <recommendedName>
        <fullName evidence="1">DUF374 domain-containing protein</fullName>
    </recommendedName>
</protein>
<sequence>MKSLLESDGFQAFMARLIVGYLKFCYRTTRWTHEGREAAEAVWAQGGPALLLLWHQRVHYAPACWPLDRAQKIAILVSLSKSGDFSVRTNTLFGYHIIRGSAAKKTDPTKQKGGAQAFRDMLRWIRAGNAVALTPDGPRGPARDMTEGSLKLSQMSGAPIILIGQSSSRYLSLNSWDRQRIPLPFAVGAMLWEVRPPIAPDADEAQLEARRVELGERLSALTDRADALTGAASGAA</sequence>
<evidence type="ECO:0000313" key="2">
    <source>
        <dbReference type="EMBL" id="BBF82530.1"/>
    </source>
</evidence>
<reference evidence="3" key="2">
    <citation type="journal article" date="2017" name="Plant Physiol. Biochem.">
        <title>Differential oxidative and antioxidative response of duckweed Lemna minor toward plant growth promoting/inhibiting bacteria.</title>
        <authorList>
            <person name="Ishizawa H."/>
            <person name="Kuroda M."/>
            <person name="Morikawa M."/>
            <person name="Ike M."/>
        </authorList>
    </citation>
    <scope>NUCLEOTIDE SEQUENCE [LARGE SCALE GENOMIC DNA]</scope>
    <source>
        <strain evidence="3">M6</strain>
    </source>
</reference>
<accession>A0A3G9G5B7</accession>
<proteinExistence type="predicted"/>
<feature type="domain" description="DUF374" evidence="1">
    <location>
        <begin position="69"/>
        <end position="142"/>
    </location>
</feature>
<organism evidence="2 3">
    <name type="scientific">Asticcacaulis excentricus</name>
    <dbReference type="NCBI Taxonomy" id="78587"/>
    <lineage>
        <taxon>Bacteria</taxon>
        <taxon>Pseudomonadati</taxon>
        <taxon>Pseudomonadota</taxon>
        <taxon>Alphaproteobacteria</taxon>
        <taxon>Caulobacterales</taxon>
        <taxon>Caulobacteraceae</taxon>
        <taxon>Asticcacaulis</taxon>
    </lineage>
</organism>
<dbReference type="OrthoDB" id="9810508at2"/>
<dbReference type="Pfam" id="PF04028">
    <property type="entry name" value="DUF374"/>
    <property type="match status" value="1"/>
</dbReference>
<dbReference type="AlphaFoldDB" id="A0A3G9G5B7"/>
<gene>
    <name evidence="2" type="ORF">EM6_3171</name>
</gene>
<dbReference type="EMBL" id="AP018828">
    <property type="protein sequence ID" value="BBF82530.1"/>
    <property type="molecule type" value="Genomic_DNA"/>
</dbReference>
<dbReference type="InterPro" id="IPR007172">
    <property type="entry name" value="DUF374"/>
</dbReference>